<feature type="domain" description="Cell-division protein ZapC N-terminal" evidence="2">
    <location>
        <begin position="3"/>
        <end position="84"/>
    </location>
</feature>
<dbReference type="Pfam" id="PF07126">
    <property type="entry name" value="ZapC_C"/>
    <property type="match status" value="1"/>
</dbReference>
<proteinExistence type="predicted"/>
<keyword evidence="3" id="KW-0132">Cell division</keyword>
<evidence type="ECO:0000259" key="2">
    <source>
        <dbReference type="Pfam" id="PF21083"/>
    </source>
</evidence>
<dbReference type="InterPro" id="IPR048373">
    <property type="entry name" value="ZapC_N"/>
</dbReference>
<keyword evidence="3" id="KW-0131">Cell cycle</keyword>
<comment type="caution">
    <text evidence="3">The sequence shown here is derived from an EMBL/GenBank/DDBJ whole genome shotgun (WGS) entry which is preliminary data.</text>
</comment>
<organism evidence="3 4">
    <name type="scientific">Paraglaciecola algarum</name>
    <dbReference type="NCBI Taxonomy" id="3050085"/>
    <lineage>
        <taxon>Bacteria</taxon>
        <taxon>Pseudomonadati</taxon>
        <taxon>Pseudomonadota</taxon>
        <taxon>Gammaproteobacteria</taxon>
        <taxon>Alteromonadales</taxon>
        <taxon>Alteromonadaceae</taxon>
        <taxon>Paraglaciecola</taxon>
    </lineage>
</organism>
<dbReference type="Pfam" id="PF21083">
    <property type="entry name" value="ZapC_N"/>
    <property type="match status" value="1"/>
</dbReference>
<protein>
    <submittedName>
        <fullName evidence="3">Cell division protein ZapC</fullName>
    </submittedName>
</protein>
<dbReference type="GO" id="GO:0051301">
    <property type="term" value="P:cell division"/>
    <property type="evidence" value="ECO:0007669"/>
    <property type="project" value="UniProtKB-KW"/>
</dbReference>
<keyword evidence="4" id="KW-1185">Reference proteome</keyword>
<dbReference type="InterPro" id="IPR048372">
    <property type="entry name" value="ZapC_C"/>
</dbReference>
<reference evidence="3 4" key="1">
    <citation type="submission" date="2022-01" db="EMBL/GenBank/DDBJ databases">
        <title>Paraglaciecola sp. G1-23.</title>
        <authorList>
            <person name="Jin M.S."/>
            <person name="Han D.M."/>
            <person name="Kim H.M."/>
            <person name="Jeon C.O."/>
        </authorList>
    </citation>
    <scope>NUCLEOTIDE SEQUENCE [LARGE SCALE GENOMIC DNA]</scope>
    <source>
        <strain evidence="3 4">G1-23</strain>
    </source>
</reference>
<evidence type="ECO:0000313" key="3">
    <source>
        <dbReference type="EMBL" id="MCF2947139.1"/>
    </source>
</evidence>
<sequence length="170" mass="19113">MSNWFWFTENSQLMLSMGSEWQCTTAYGQKHIVDLPSVKKLFSLRDTESYLSMANYLQSSGANLTDAQLTHTLINATAALQFHKPISPKSWFFDEIDNPGSHHKLARINNIFGSGVVLVLLDEGVLATCMLISNQIQLNENKQLQKFDLVKVAKNRLEPYLAGQCCQLSA</sequence>
<evidence type="ECO:0000259" key="1">
    <source>
        <dbReference type="Pfam" id="PF07126"/>
    </source>
</evidence>
<dbReference type="Proteomes" id="UP001521137">
    <property type="component" value="Unassembled WGS sequence"/>
</dbReference>
<accession>A0ABS9D5P0</accession>
<feature type="domain" description="Cell-division protein ZapC C-terminal" evidence="1">
    <location>
        <begin position="85"/>
        <end position="161"/>
    </location>
</feature>
<dbReference type="EMBL" id="JAKGAS010000001">
    <property type="protein sequence ID" value="MCF2947139.1"/>
    <property type="molecule type" value="Genomic_DNA"/>
</dbReference>
<gene>
    <name evidence="3" type="ORF">L0668_03405</name>
</gene>
<name>A0ABS9D5P0_9ALTE</name>
<evidence type="ECO:0000313" key="4">
    <source>
        <dbReference type="Proteomes" id="UP001521137"/>
    </source>
</evidence>